<proteinExistence type="predicted"/>
<protein>
    <submittedName>
        <fullName evidence="1">Uncharacterized protein</fullName>
    </submittedName>
</protein>
<comment type="caution">
    <text evidence="1">The sequence shown here is derived from an EMBL/GenBank/DDBJ whole genome shotgun (WGS) entry which is preliminary data.</text>
</comment>
<evidence type="ECO:0000313" key="2">
    <source>
        <dbReference type="Proteomes" id="UP001057402"/>
    </source>
</evidence>
<keyword evidence="2" id="KW-1185">Reference proteome</keyword>
<accession>A0ACB9N4E8</accession>
<sequence length="67" mass="7781">MIFSLTFKQENTVFDEPVVDLLRHLKKLLDVSATRARMPTVQNPLQQLVLTISDGQFHEKGNYHKDK</sequence>
<dbReference type="EMBL" id="CM042887">
    <property type="protein sequence ID" value="KAI4330707.1"/>
    <property type="molecule type" value="Genomic_DNA"/>
</dbReference>
<reference evidence="2" key="1">
    <citation type="journal article" date="2023" name="Front. Plant Sci.">
        <title>Chromosomal-level genome assembly of Melastoma candidum provides insights into trichome evolution.</title>
        <authorList>
            <person name="Zhong Y."/>
            <person name="Wu W."/>
            <person name="Sun C."/>
            <person name="Zou P."/>
            <person name="Liu Y."/>
            <person name="Dai S."/>
            <person name="Zhou R."/>
        </authorList>
    </citation>
    <scope>NUCLEOTIDE SEQUENCE [LARGE SCALE GENOMIC DNA]</scope>
</reference>
<dbReference type="Proteomes" id="UP001057402">
    <property type="component" value="Chromosome 8"/>
</dbReference>
<name>A0ACB9N4E8_9MYRT</name>
<evidence type="ECO:0000313" key="1">
    <source>
        <dbReference type="EMBL" id="KAI4330707.1"/>
    </source>
</evidence>
<organism evidence="1 2">
    <name type="scientific">Melastoma candidum</name>
    <dbReference type="NCBI Taxonomy" id="119954"/>
    <lineage>
        <taxon>Eukaryota</taxon>
        <taxon>Viridiplantae</taxon>
        <taxon>Streptophyta</taxon>
        <taxon>Embryophyta</taxon>
        <taxon>Tracheophyta</taxon>
        <taxon>Spermatophyta</taxon>
        <taxon>Magnoliopsida</taxon>
        <taxon>eudicotyledons</taxon>
        <taxon>Gunneridae</taxon>
        <taxon>Pentapetalae</taxon>
        <taxon>rosids</taxon>
        <taxon>malvids</taxon>
        <taxon>Myrtales</taxon>
        <taxon>Melastomataceae</taxon>
        <taxon>Melastomatoideae</taxon>
        <taxon>Melastomateae</taxon>
        <taxon>Melastoma</taxon>
    </lineage>
</organism>
<gene>
    <name evidence="1" type="ORF">MLD38_028967</name>
</gene>